<dbReference type="AlphaFoldDB" id="A0A813CFE4"/>
<dbReference type="EMBL" id="CAJNJA010097851">
    <property type="protein sequence ID" value="CAE7942856.1"/>
    <property type="molecule type" value="Genomic_DNA"/>
</dbReference>
<organism evidence="2 3">
    <name type="scientific">Symbiodinium necroappetens</name>
    <dbReference type="NCBI Taxonomy" id="1628268"/>
    <lineage>
        <taxon>Eukaryota</taxon>
        <taxon>Sar</taxon>
        <taxon>Alveolata</taxon>
        <taxon>Dinophyceae</taxon>
        <taxon>Suessiales</taxon>
        <taxon>Symbiodiniaceae</taxon>
        <taxon>Symbiodinium</taxon>
    </lineage>
</organism>
<accession>A0A813CFE4</accession>
<protein>
    <submittedName>
        <fullName evidence="2">ATG26 protein</fullName>
    </submittedName>
</protein>
<evidence type="ECO:0000313" key="2">
    <source>
        <dbReference type="EMBL" id="CAE7942856.1"/>
    </source>
</evidence>
<evidence type="ECO:0000313" key="3">
    <source>
        <dbReference type="Proteomes" id="UP000601435"/>
    </source>
</evidence>
<name>A0A813CFE4_9DINO</name>
<feature type="compositionally biased region" description="Polar residues" evidence="1">
    <location>
        <begin position="31"/>
        <end position="44"/>
    </location>
</feature>
<feature type="region of interest" description="Disordered" evidence="1">
    <location>
        <begin position="1"/>
        <end position="61"/>
    </location>
</feature>
<dbReference type="Proteomes" id="UP000601435">
    <property type="component" value="Unassembled WGS sequence"/>
</dbReference>
<gene>
    <name evidence="2" type="primary">ATG26</name>
    <name evidence="2" type="ORF">SNEC2469_LOCUS34818</name>
</gene>
<sequence>MQVDDLTGVDIPSDTQENQEGRDIQGYLESLNRSPTTEISSSSDAEVPEATDAETKAAPVDRLHMGGALEALLAQDDVGHHLAAWRIREHVLHVSDQNLETEHHIERDAIGGAMSVKLVSWSEPLKITANHPDVVERSARYLGRLYHEAKVKEPPIMEWTFLANATQAYTGDKDTLFSHVVCMESKQHLFWIHYLREPFSTK</sequence>
<proteinExistence type="predicted"/>
<reference evidence="2" key="1">
    <citation type="submission" date="2021-02" db="EMBL/GenBank/DDBJ databases">
        <authorList>
            <person name="Dougan E. K."/>
            <person name="Rhodes N."/>
            <person name="Thang M."/>
            <person name="Chan C."/>
        </authorList>
    </citation>
    <scope>NUCLEOTIDE SEQUENCE</scope>
</reference>
<comment type="caution">
    <text evidence="2">The sequence shown here is derived from an EMBL/GenBank/DDBJ whole genome shotgun (WGS) entry which is preliminary data.</text>
</comment>
<evidence type="ECO:0000256" key="1">
    <source>
        <dbReference type="SAM" id="MobiDB-lite"/>
    </source>
</evidence>
<keyword evidence="3" id="KW-1185">Reference proteome</keyword>
<feature type="non-terminal residue" evidence="2">
    <location>
        <position position="202"/>
    </location>
</feature>